<dbReference type="InterPro" id="IPR008930">
    <property type="entry name" value="Terpenoid_cyclase/PrenylTrfase"/>
</dbReference>
<dbReference type="Proteomes" id="UP000399805">
    <property type="component" value="Unassembled WGS sequence"/>
</dbReference>
<keyword evidence="3" id="KW-1185">Reference proteome</keyword>
<feature type="domain" description="Squalene cyclase C-terminal" evidence="1">
    <location>
        <begin position="348"/>
        <end position="431"/>
    </location>
</feature>
<proteinExistence type="predicted"/>
<dbReference type="GO" id="GO:0016102">
    <property type="term" value="P:diterpenoid biosynthetic process"/>
    <property type="evidence" value="ECO:0007669"/>
    <property type="project" value="TreeGrafter"/>
</dbReference>
<dbReference type="SUPFAM" id="SSF48239">
    <property type="entry name" value="Terpenoid cyclases/Protein prenyltransferases"/>
    <property type="match status" value="1"/>
</dbReference>
<sequence>MSPVHELLDSLLTEPAGQVSPSVYATGRLVTSAPWLTGHHDRREYLLATQRPDGTWGEVDGYRLVPTLSATEALLTALRRDRLDPGPRARLLGATESGLAALVRLLGTGEPVALPDTVAVELLVPDLIEQVNAHGFARLPVPRNVDAAKPAQIRAAVAAGVPVPTKLAHSLELAGPAAAGAATVTAYAGAVGCSPPSTAVWLADAGFRERRGDSVRFLEGLVARHRGPVPAVVPITEFERAWVVADVVRGFPGTGVPAELVRALGSAVAAGPAGGGPGLPPDADTTSATFFALSRLGRHRAPECLFEFELADHFCCWHGERTASPTANAHVLEAFDAHLAHRPADAARYRAASAKIVRFLGETQEADGSWADKWHASPYYATACCVQGLTVPAAAGPGAAAAIRHAVAWVLATQRPDGSWGRWAATAEETAYALRVLLAAESPEAGRAIAAGEAWLRGLGGRYDLVPLWHDKDLYTPVAVVRAAILATGNQLRYRSAVRGIAS</sequence>
<dbReference type="PANTHER" id="PTHR31739:SF25">
    <property type="entry name" value="(E,E)-GERANYLLINALOOL SYNTHASE"/>
    <property type="match status" value="1"/>
</dbReference>
<dbReference type="UniPathway" id="UPA00337"/>
<protein>
    <recommendedName>
        <fullName evidence="1">Squalene cyclase C-terminal domain-containing protein</fullName>
    </recommendedName>
</protein>
<dbReference type="Gene3D" id="1.50.10.160">
    <property type="match status" value="1"/>
</dbReference>
<dbReference type="InterPro" id="IPR050148">
    <property type="entry name" value="Terpene_synthase-like"/>
</dbReference>
<dbReference type="RefSeq" id="WP_155541762.1">
    <property type="nucleotide sequence ID" value="NZ_CABVGP010000001.1"/>
</dbReference>
<dbReference type="GO" id="GO:0010333">
    <property type="term" value="F:terpene synthase activity"/>
    <property type="evidence" value="ECO:0007669"/>
    <property type="project" value="InterPro"/>
</dbReference>
<dbReference type="Gene3D" id="1.50.10.20">
    <property type="match status" value="1"/>
</dbReference>
<dbReference type="EMBL" id="CABVGP010000001">
    <property type="protein sequence ID" value="VVJ16423.1"/>
    <property type="molecule type" value="Genomic_DNA"/>
</dbReference>
<dbReference type="PANTHER" id="PTHR31739">
    <property type="entry name" value="ENT-COPALYL DIPHOSPHATE SYNTHASE, CHLOROPLASTIC"/>
    <property type="match status" value="1"/>
</dbReference>
<gene>
    <name evidence="2" type="ORF">AA23TX_01444</name>
</gene>
<name>A0A6I8LH36_9PSEU</name>
<accession>A0A6I8LH36</accession>
<dbReference type="InterPro" id="IPR032696">
    <property type="entry name" value="SQ_cyclase_C"/>
</dbReference>
<dbReference type="AlphaFoldDB" id="A0A6I8LH36"/>
<evidence type="ECO:0000259" key="1">
    <source>
        <dbReference type="Pfam" id="PF13243"/>
    </source>
</evidence>
<dbReference type="Pfam" id="PF13243">
    <property type="entry name" value="SQHop_cyclase_C"/>
    <property type="match status" value="1"/>
</dbReference>
<evidence type="ECO:0000313" key="2">
    <source>
        <dbReference type="EMBL" id="VVJ16423.1"/>
    </source>
</evidence>
<evidence type="ECO:0000313" key="3">
    <source>
        <dbReference type="Proteomes" id="UP000399805"/>
    </source>
</evidence>
<organism evidence="2 3">
    <name type="scientific">Amycolatopsis camponoti</name>
    <dbReference type="NCBI Taxonomy" id="2606593"/>
    <lineage>
        <taxon>Bacteria</taxon>
        <taxon>Bacillati</taxon>
        <taxon>Actinomycetota</taxon>
        <taxon>Actinomycetes</taxon>
        <taxon>Pseudonocardiales</taxon>
        <taxon>Pseudonocardiaceae</taxon>
        <taxon>Amycolatopsis</taxon>
    </lineage>
</organism>
<reference evidence="2 3" key="1">
    <citation type="submission" date="2019-09" db="EMBL/GenBank/DDBJ databases">
        <authorList>
            <person name="Leyn A S."/>
        </authorList>
    </citation>
    <scope>NUCLEOTIDE SEQUENCE [LARGE SCALE GENOMIC DNA]</scope>
    <source>
        <strain evidence="2">AA231_1</strain>
    </source>
</reference>
<dbReference type="GO" id="GO:0000287">
    <property type="term" value="F:magnesium ion binding"/>
    <property type="evidence" value="ECO:0007669"/>
    <property type="project" value="TreeGrafter"/>
</dbReference>